<name>A0A1H1C1L9_9ACTN</name>
<sequence>MAARGPVAALLRALLLAILVAGIAFMHTLGHKHDDHAEMMTSSMVSAHTVGEMPGTAHHSSVISESSPSTAGGSHVPLDPSVVCLAILVALGLALGLPLLLHRISAEESTRLLRLPIRRRAVPDVPSLSVILTGVVVLRN</sequence>
<evidence type="ECO:0000313" key="2">
    <source>
        <dbReference type="EMBL" id="SDQ58054.1"/>
    </source>
</evidence>
<dbReference type="EMBL" id="FNKK01000002">
    <property type="protein sequence ID" value="SDQ58054.1"/>
    <property type="molecule type" value="Genomic_DNA"/>
</dbReference>
<dbReference type="AlphaFoldDB" id="A0A1H1C1L9"/>
<gene>
    <name evidence="2" type="ORF">SAMN04489764_1246</name>
</gene>
<keyword evidence="1" id="KW-0472">Membrane</keyword>
<reference evidence="2 3" key="1">
    <citation type="submission" date="2016-10" db="EMBL/GenBank/DDBJ databases">
        <authorList>
            <person name="de Groot N.N."/>
        </authorList>
    </citation>
    <scope>NUCLEOTIDE SEQUENCE [LARGE SCALE GENOMIC DNA]</scope>
    <source>
        <strain evidence="2 3">DSM 43794</strain>
    </source>
</reference>
<accession>A0A1H1C1L9</accession>
<keyword evidence="1" id="KW-0812">Transmembrane</keyword>
<keyword evidence="3" id="KW-1185">Reference proteome</keyword>
<dbReference type="STRING" id="35622.SAMN04489764_1246"/>
<organism evidence="2 3">
    <name type="scientific">Thermostaphylospora chromogena</name>
    <dbReference type="NCBI Taxonomy" id="35622"/>
    <lineage>
        <taxon>Bacteria</taxon>
        <taxon>Bacillati</taxon>
        <taxon>Actinomycetota</taxon>
        <taxon>Actinomycetes</taxon>
        <taxon>Streptosporangiales</taxon>
        <taxon>Thermomonosporaceae</taxon>
        <taxon>Thermostaphylospora</taxon>
    </lineage>
</organism>
<dbReference type="Proteomes" id="UP000217103">
    <property type="component" value="Unassembled WGS sequence"/>
</dbReference>
<keyword evidence="1" id="KW-1133">Transmembrane helix</keyword>
<feature type="transmembrane region" description="Helical" evidence="1">
    <location>
        <begin position="80"/>
        <end position="101"/>
    </location>
</feature>
<evidence type="ECO:0000313" key="3">
    <source>
        <dbReference type="Proteomes" id="UP000217103"/>
    </source>
</evidence>
<proteinExistence type="predicted"/>
<evidence type="ECO:0000256" key="1">
    <source>
        <dbReference type="SAM" id="Phobius"/>
    </source>
</evidence>
<protein>
    <submittedName>
        <fullName evidence="2">Uncharacterized protein</fullName>
    </submittedName>
</protein>